<accession>A0A846WK78</accession>
<dbReference type="AlphaFoldDB" id="A0A846WK78"/>
<evidence type="ECO:0000313" key="14">
    <source>
        <dbReference type="Proteomes" id="UP000563898"/>
    </source>
</evidence>
<evidence type="ECO:0000256" key="3">
    <source>
        <dbReference type="ARBA" id="ARBA00022692"/>
    </source>
</evidence>
<evidence type="ECO:0000256" key="2">
    <source>
        <dbReference type="ARBA" id="ARBA00006214"/>
    </source>
</evidence>
<protein>
    <submittedName>
        <fullName evidence="13">Vitamin K epoxide reductase family protein</fullName>
    </submittedName>
</protein>
<feature type="transmembrane region" description="Helical" evidence="11">
    <location>
        <begin position="142"/>
        <end position="161"/>
    </location>
</feature>
<evidence type="ECO:0000256" key="7">
    <source>
        <dbReference type="ARBA" id="ARBA00023136"/>
    </source>
</evidence>
<dbReference type="CDD" id="cd12922">
    <property type="entry name" value="VKOR_5"/>
    <property type="match status" value="1"/>
</dbReference>
<dbReference type="GO" id="GO:0048038">
    <property type="term" value="F:quinone binding"/>
    <property type="evidence" value="ECO:0007669"/>
    <property type="project" value="UniProtKB-KW"/>
</dbReference>
<keyword evidence="7 11" id="KW-0472">Membrane</keyword>
<dbReference type="Gene3D" id="1.20.1440.130">
    <property type="entry name" value="VKOR domain"/>
    <property type="match status" value="1"/>
</dbReference>
<feature type="transmembrane region" description="Helical" evidence="11">
    <location>
        <begin position="115"/>
        <end position="136"/>
    </location>
</feature>
<evidence type="ECO:0000256" key="10">
    <source>
        <dbReference type="SAM" id="MobiDB-lite"/>
    </source>
</evidence>
<evidence type="ECO:0000256" key="11">
    <source>
        <dbReference type="SAM" id="Phobius"/>
    </source>
</evidence>
<dbReference type="Proteomes" id="UP000563898">
    <property type="component" value="Unassembled WGS sequence"/>
</dbReference>
<evidence type="ECO:0000256" key="9">
    <source>
        <dbReference type="ARBA" id="ARBA00023284"/>
    </source>
</evidence>
<comment type="subcellular location">
    <subcellularLocation>
        <location evidence="1">Membrane</location>
        <topology evidence="1">Multi-pass membrane protein</topology>
    </subcellularLocation>
</comment>
<feature type="region of interest" description="Disordered" evidence="10">
    <location>
        <begin position="1"/>
        <end position="23"/>
    </location>
</feature>
<dbReference type="PANTHER" id="PTHR34573">
    <property type="entry name" value="VKC DOMAIN-CONTAINING PROTEIN"/>
    <property type="match status" value="1"/>
</dbReference>
<gene>
    <name evidence="13" type="ORF">HGA05_10890</name>
</gene>
<dbReference type="GO" id="GO:0016020">
    <property type="term" value="C:membrane"/>
    <property type="evidence" value="ECO:0007669"/>
    <property type="project" value="UniProtKB-SubCell"/>
</dbReference>
<evidence type="ECO:0000256" key="4">
    <source>
        <dbReference type="ARBA" id="ARBA00022719"/>
    </source>
</evidence>
<dbReference type="GO" id="GO:0016491">
    <property type="term" value="F:oxidoreductase activity"/>
    <property type="evidence" value="ECO:0007669"/>
    <property type="project" value="UniProtKB-KW"/>
</dbReference>
<comment type="caution">
    <text evidence="13">The sequence shown here is derived from an EMBL/GenBank/DDBJ whole genome shotgun (WGS) entry which is preliminary data.</text>
</comment>
<dbReference type="RefSeq" id="WP_006367883.1">
    <property type="nucleotide sequence ID" value="NZ_CP116236.1"/>
</dbReference>
<evidence type="ECO:0000256" key="6">
    <source>
        <dbReference type="ARBA" id="ARBA00023002"/>
    </source>
</evidence>
<organism evidence="13 14">
    <name type="scientific">Gordonia polyisoprenivorans</name>
    <dbReference type="NCBI Taxonomy" id="84595"/>
    <lineage>
        <taxon>Bacteria</taxon>
        <taxon>Bacillati</taxon>
        <taxon>Actinomycetota</taxon>
        <taxon>Actinomycetes</taxon>
        <taxon>Mycobacteriales</taxon>
        <taxon>Gordoniaceae</taxon>
        <taxon>Gordonia</taxon>
    </lineage>
</organism>
<dbReference type="PANTHER" id="PTHR34573:SF1">
    <property type="entry name" value="VITAMIN K EPOXIDE REDUCTASE DOMAIN-CONTAINING PROTEIN"/>
    <property type="match status" value="1"/>
</dbReference>
<keyword evidence="6" id="KW-0560">Oxidoreductase</keyword>
<feature type="transmembrane region" description="Helical" evidence="11">
    <location>
        <begin position="173"/>
        <end position="193"/>
    </location>
</feature>
<dbReference type="InterPro" id="IPR041714">
    <property type="entry name" value="VKOR_Actinobacteria"/>
</dbReference>
<feature type="transmembrane region" description="Helical" evidence="11">
    <location>
        <begin position="205"/>
        <end position="226"/>
    </location>
</feature>
<evidence type="ECO:0000256" key="5">
    <source>
        <dbReference type="ARBA" id="ARBA00022989"/>
    </source>
</evidence>
<reference evidence="13 14" key="1">
    <citation type="submission" date="2020-04" db="EMBL/GenBank/DDBJ databases">
        <title>MicrobeNet Type strains.</title>
        <authorList>
            <person name="Nicholson A.C."/>
        </authorList>
    </citation>
    <scope>NUCLEOTIDE SEQUENCE [LARGE SCALE GENOMIC DNA]</scope>
    <source>
        <strain evidence="13 14">ATCC BAA-14</strain>
    </source>
</reference>
<feature type="domain" description="Vitamin K epoxide reductase" evidence="12">
    <location>
        <begin position="51"/>
        <end position="192"/>
    </location>
</feature>
<evidence type="ECO:0000256" key="1">
    <source>
        <dbReference type="ARBA" id="ARBA00004141"/>
    </source>
</evidence>
<dbReference type="InterPro" id="IPR038354">
    <property type="entry name" value="VKOR_sf"/>
</dbReference>
<evidence type="ECO:0000313" key="13">
    <source>
        <dbReference type="EMBL" id="NKY02082.1"/>
    </source>
</evidence>
<keyword evidence="9" id="KW-0676">Redox-active center</keyword>
<evidence type="ECO:0000259" key="12">
    <source>
        <dbReference type="SMART" id="SM00756"/>
    </source>
</evidence>
<comment type="similarity">
    <text evidence="2">Belongs to the VKOR family.</text>
</comment>
<feature type="compositionally biased region" description="Low complexity" evidence="10">
    <location>
        <begin position="1"/>
        <end position="18"/>
    </location>
</feature>
<dbReference type="EMBL" id="JAAXPC010000005">
    <property type="protein sequence ID" value="NKY02082.1"/>
    <property type="molecule type" value="Genomic_DNA"/>
</dbReference>
<dbReference type="InterPro" id="IPR012932">
    <property type="entry name" value="VKOR"/>
</dbReference>
<keyword evidence="4" id="KW-0874">Quinone</keyword>
<keyword evidence="5 11" id="KW-1133">Transmembrane helix</keyword>
<proteinExistence type="inferred from homology"/>
<dbReference type="Pfam" id="PF07884">
    <property type="entry name" value="VKOR"/>
    <property type="match status" value="1"/>
</dbReference>
<sequence>MSSTTSPSGTTPDPEAPAVEPPDDELIAADVITDDVITDDRPWWLQRPDVSTATGIVILILGVLGFISAATLTIERIELLINPEYVPSCSINPVLSCGSVMVTEQARVFGFPNPLIGIAAFSVIIVTGVLTIARVWLPRWYWAGQTLGLALGFVFVNWLAFQSIYRINALCPYCMVVWTLTPILLILSAGRLFGDSPRARDLRGWLWVLLPLWYAIIIVAIGVHFWDYWSTLI</sequence>
<name>A0A846WK78_9ACTN</name>
<dbReference type="SMART" id="SM00756">
    <property type="entry name" value="VKc"/>
    <property type="match status" value="1"/>
</dbReference>
<feature type="transmembrane region" description="Helical" evidence="11">
    <location>
        <begin position="53"/>
        <end position="74"/>
    </location>
</feature>
<keyword evidence="8" id="KW-1015">Disulfide bond</keyword>
<keyword evidence="3 11" id="KW-0812">Transmembrane</keyword>
<evidence type="ECO:0000256" key="8">
    <source>
        <dbReference type="ARBA" id="ARBA00023157"/>
    </source>
</evidence>